<keyword evidence="3 9" id="KW-0812">Transmembrane</keyword>
<name>A0A4C1TDC2_EUMVA</name>
<dbReference type="InterPro" id="IPR005821">
    <property type="entry name" value="Ion_trans_dom"/>
</dbReference>
<dbReference type="InterPro" id="IPR002153">
    <property type="entry name" value="TRPC_channel"/>
</dbReference>
<keyword evidence="11" id="KW-0675">Receptor</keyword>
<dbReference type="Proteomes" id="UP000299102">
    <property type="component" value="Unassembled WGS sequence"/>
</dbReference>
<dbReference type="PANTHER" id="PTHR10117:SF54">
    <property type="entry name" value="TRANSIENT RECEPTOR POTENTIAL-GAMMA PROTEIN"/>
    <property type="match status" value="1"/>
</dbReference>
<dbReference type="AlphaFoldDB" id="A0A4C1TDC2"/>
<dbReference type="GO" id="GO:0034703">
    <property type="term" value="C:cation channel complex"/>
    <property type="evidence" value="ECO:0007669"/>
    <property type="project" value="TreeGrafter"/>
</dbReference>
<feature type="compositionally biased region" description="Basic and acidic residues" evidence="8">
    <location>
        <begin position="253"/>
        <end position="266"/>
    </location>
</feature>
<accession>A0A4C1TDC2</accession>
<evidence type="ECO:0000256" key="8">
    <source>
        <dbReference type="SAM" id="MobiDB-lite"/>
    </source>
</evidence>
<reference evidence="11 12" key="1">
    <citation type="journal article" date="2019" name="Commun. Biol.">
        <title>The bagworm genome reveals a unique fibroin gene that provides high tensile strength.</title>
        <authorList>
            <person name="Kono N."/>
            <person name="Nakamura H."/>
            <person name="Ohtoshi R."/>
            <person name="Tomita M."/>
            <person name="Numata K."/>
            <person name="Arakawa K."/>
        </authorList>
    </citation>
    <scope>NUCLEOTIDE SEQUENCE [LARGE SCALE GENOMIC DNA]</scope>
</reference>
<feature type="transmembrane region" description="Helical" evidence="9">
    <location>
        <begin position="99"/>
        <end position="120"/>
    </location>
</feature>
<dbReference type="GO" id="GO:0070679">
    <property type="term" value="F:inositol 1,4,5 trisphosphate binding"/>
    <property type="evidence" value="ECO:0007669"/>
    <property type="project" value="TreeGrafter"/>
</dbReference>
<keyword evidence="2" id="KW-0813">Transport</keyword>
<comment type="subcellular location">
    <subcellularLocation>
        <location evidence="1">Membrane</location>
        <topology evidence="1">Multi-pass membrane protein</topology>
    </subcellularLocation>
</comment>
<evidence type="ECO:0000256" key="4">
    <source>
        <dbReference type="ARBA" id="ARBA00022989"/>
    </source>
</evidence>
<keyword evidence="5" id="KW-0406">Ion transport</keyword>
<evidence type="ECO:0000313" key="12">
    <source>
        <dbReference type="Proteomes" id="UP000299102"/>
    </source>
</evidence>
<evidence type="ECO:0000256" key="5">
    <source>
        <dbReference type="ARBA" id="ARBA00023065"/>
    </source>
</evidence>
<dbReference type="GO" id="GO:0005886">
    <property type="term" value="C:plasma membrane"/>
    <property type="evidence" value="ECO:0007669"/>
    <property type="project" value="TreeGrafter"/>
</dbReference>
<feature type="transmembrane region" description="Helical" evidence="9">
    <location>
        <begin position="6"/>
        <end position="27"/>
    </location>
</feature>
<evidence type="ECO:0000256" key="6">
    <source>
        <dbReference type="ARBA" id="ARBA00023136"/>
    </source>
</evidence>
<evidence type="ECO:0000313" key="11">
    <source>
        <dbReference type="EMBL" id="GBP12134.1"/>
    </source>
</evidence>
<proteinExistence type="predicted"/>
<protein>
    <submittedName>
        <fullName evidence="11">Short transient receptor potential channel 5</fullName>
    </submittedName>
</protein>
<evidence type="ECO:0000256" key="2">
    <source>
        <dbReference type="ARBA" id="ARBA00022448"/>
    </source>
</evidence>
<feature type="region of interest" description="Disordered" evidence="8">
    <location>
        <begin position="252"/>
        <end position="278"/>
    </location>
</feature>
<keyword evidence="4 9" id="KW-1133">Transmembrane helix</keyword>
<feature type="domain" description="Ion transport" evidence="10">
    <location>
        <begin position="4"/>
        <end position="132"/>
    </location>
</feature>
<evidence type="ECO:0000256" key="1">
    <source>
        <dbReference type="ARBA" id="ARBA00004141"/>
    </source>
</evidence>
<feature type="compositionally biased region" description="Low complexity" evidence="8">
    <location>
        <begin position="267"/>
        <end position="278"/>
    </location>
</feature>
<keyword evidence="6 9" id="KW-0472">Membrane</keyword>
<evidence type="ECO:0000256" key="3">
    <source>
        <dbReference type="ARBA" id="ARBA00022692"/>
    </source>
</evidence>
<evidence type="ECO:0000256" key="9">
    <source>
        <dbReference type="SAM" id="Phobius"/>
    </source>
</evidence>
<dbReference type="GO" id="GO:0015279">
    <property type="term" value="F:store-operated calcium channel activity"/>
    <property type="evidence" value="ECO:0007669"/>
    <property type="project" value="TreeGrafter"/>
</dbReference>
<gene>
    <name evidence="11" type="primary">Trpc5</name>
    <name evidence="11" type="ORF">EVAR_5953_1</name>
</gene>
<dbReference type="GO" id="GO:0051480">
    <property type="term" value="P:regulation of cytosolic calcium ion concentration"/>
    <property type="evidence" value="ECO:0007669"/>
    <property type="project" value="TreeGrafter"/>
</dbReference>
<evidence type="ECO:0000259" key="10">
    <source>
        <dbReference type="Pfam" id="PF00520"/>
    </source>
</evidence>
<sequence>MTIDIYKYTIVFAIIISAFAAALARFYQYYDGMVFEDEFGMKTVQVSSFTSLADTLNTLFWALFCMAPLESADVVIENLHDPKNPEKEIENRHSFTERIGYLCFGGFEVISVIVVLNMLIATMSNTFQRVNDNVAIEWTFGRTEVYVDYMSQTTLPSPYNLIPTASGIGSIFEWFRVALKPPPGSYARWSLSYCCYIERDVEANLEKEYPALISALVQRYFRDKEMVSNNSGIETELEALRRQITALKMAIENNDKNESESSKSDKSNSSTKSISSSK</sequence>
<keyword evidence="12" id="KW-1185">Reference proteome</keyword>
<evidence type="ECO:0000256" key="7">
    <source>
        <dbReference type="ARBA" id="ARBA00023303"/>
    </source>
</evidence>
<keyword evidence="7" id="KW-0407">Ion channel</keyword>
<dbReference type="STRING" id="151549.A0A4C1TDC2"/>
<dbReference type="EMBL" id="BGZK01000049">
    <property type="protein sequence ID" value="GBP12134.1"/>
    <property type="molecule type" value="Genomic_DNA"/>
</dbReference>
<dbReference type="PRINTS" id="PR01097">
    <property type="entry name" value="TRNSRECEPTRP"/>
</dbReference>
<dbReference type="OrthoDB" id="2373987at2759"/>
<dbReference type="PANTHER" id="PTHR10117">
    <property type="entry name" value="TRANSIENT RECEPTOR POTENTIAL CHANNEL"/>
    <property type="match status" value="1"/>
</dbReference>
<comment type="caution">
    <text evidence="11">The sequence shown here is derived from an EMBL/GenBank/DDBJ whole genome shotgun (WGS) entry which is preliminary data.</text>
</comment>
<organism evidence="11 12">
    <name type="scientific">Eumeta variegata</name>
    <name type="common">Bagworm moth</name>
    <name type="synonym">Eumeta japonica</name>
    <dbReference type="NCBI Taxonomy" id="151549"/>
    <lineage>
        <taxon>Eukaryota</taxon>
        <taxon>Metazoa</taxon>
        <taxon>Ecdysozoa</taxon>
        <taxon>Arthropoda</taxon>
        <taxon>Hexapoda</taxon>
        <taxon>Insecta</taxon>
        <taxon>Pterygota</taxon>
        <taxon>Neoptera</taxon>
        <taxon>Endopterygota</taxon>
        <taxon>Lepidoptera</taxon>
        <taxon>Glossata</taxon>
        <taxon>Ditrysia</taxon>
        <taxon>Tineoidea</taxon>
        <taxon>Psychidae</taxon>
        <taxon>Oiketicinae</taxon>
        <taxon>Eumeta</taxon>
    </lineage>
</organism>
<dbReference type="Pfam" id="PF00520">
    <property type="entry name" value="Ion_trans"/>
    <property type="match status" value="1"/>
</dbReference>